<organism evidence="4 5">
    <name type="scientific">Giesbergeria anulus</name>
    <dbReference type="NCBI Taxonomy" id="180197"/>
    <lineage>
        <taxon>Bacteria</taxon>
        <taxon>Pseudomonadati</taxon>
        <taxon>Pseudomonadota</taxon>
        <taxon>Betaproteobacteria</taxon>
        <taxon>Burkholderiales</taxon>
        <taxon>Comamonadaceae</taxon>
        <taxon>Giesbergeria</taxon>
    </lineage>
</organism>
<dbReference type="InterPro" id="IPR039424">
    <property type="entry name" value="SBP_5"/>
</dbReference>
<name>A0A1H9SJ78_9BURK</name>
<dbReference type="EMBL" id="FOGD01000019">
    <property type="protein sequence ID" value="SER85004.1"/>
    <property type="molecule type" value="Genomic_DNA"/>
</dbReference>
<dbReference type="AlphaFoldDB" id="A0A1H9SJ78"/>
<dbReference type="STRING" id="180197.SAMN02982919_03147"/>
<dbReference type="GO" id="GO:0015833">
    <property type="term" value="P:peptide transport"/>
    <property type="evidence" value="ECO:0007669"/>
    <property type="project" value="TreeGrafter"/>
</dbReference>
<dbReference type="GO" id="GO:0043190">
    <property type="term" value="C:ATP-binding cassette (ABC) transporter complex"/>
    <property type="evidence" value="ECO:0007669"/>
    <property type="project" value="InterPro"/>
</dbReference>
<dbReference type="PIRSF" id="PIRSF002741">
    <property type="entry name" value="MppA"/>
    <property type="match status" value="1"/>
</dbReference>
<dbReference type="PROSITE" id="PS51318">
    <property type="entry name" value="TAT"/>
    <property type="match status" value="1"/>
</dbReference>
<evidence type="ECO:0000256" key="1">
    <source>
        <dbReference type="ARBA" id="ARBA00005695"/>
    </source>
</evidence>
<dbReference type="PANTHER" id="PTHR30290:SF38">
    <property type="entry name" value="D,D-DIPEPTIDE-BINDING PERIPLASMIC PROTEIN DDPA-RELATED"/>
    <property type="match status" value="1"/>
</dbReference>
<dbReference type="Gene3D" id="3.90.76.10">
    <property type="entry name" value="Dipeptide-binding Protein, Domain 1"/>
    <property type="match status" value="1"/>
</dbReference>
<evidence type="ECO:0000259" key="3">
    <source>
        <dbReference type="Pfam" id="PF00496"/>
    </source>
</evidence>
<dbReference type="Gene3D" id="3.10.105.10">
    <property type="entry name" value="Dipeptide-binding Protein, Domain 3"/>
    <property type="match status" value="1"/>
</dbReference>
<dbReference type="InterPro" id="IPR006311">
    <property type="entry name" value="TAT_signal"/>
</dbReference>
<dbReference type="Proteomes" id="UP000199766">
    <property type="component" value="Unassembled WGS sequence"/>
</dbReference>
<dbReference type="SUPFAM" id="SSF53850">
    <property type="entry name" value="Periplasmic binding protein-like II"/>
    <property type="match status" value="1"/>
</dbReference>
<dbReference type="InterPro" id="IPR000914">
    <property type="entry name" value="SBP_5_dom"/>
</dbReference>
<dbReference type="InterPro" id="IPR030678">
    <property type="entry name" value="Peptide/Ni-bd"/>
</dbReference>
<dbReference type="GO" id="GO:1904680">
    <property type="term" value="F:peptide transmembrane transporter activity"/>
    <property type="evidence" value="ECO:0007669"/>
    <property type="project" value="TreeGrafter"/>
</dbReference>
<keyword evidence="5" id="KW-1185">Reference proteome</keyword>
<comment type="similarity">
    <text evidence="1">Belongs to the bacterial solute-binding protein 5 family.</text>
</comment>
<dbReference type="PANTHER" id="PTHR30290">
    <property type="entry name" value="PERIPLASMIC BINDING COMPONENT OF ABC TRANSPORTER"/>
    <property type="match status" value="1"/>
</dbReference>
<protein>
    <submittedName>
        <fullName evidence="4">Peptide/nickel transport system substrate-binding protein</fullName>
    </submittedName>
</protein>
<dbReference type="Pfam" id="PF00496">
    <property type="entry name" value="SBP_bac_5"/>
    <property type="match status" value="1"/>
</dbReference>
<sequence length="503" mass="56180">MPMSRRTASALLAAQSGAALLGWGLPAPVQAQARNRRSVVIGLSQEPNSLDPTSAPSAAIGEVVHYNVLEGLTRIDESGSVSPLLAQSWSRSSDGKTYTFRLLEGVRFHDDALFDASTVRFSVERGQASDSNNKAKRTLFNNIAEIATPDAYTVVITLQYPDSNFLFRLGENTAVMLHPASAAQASSYPIGTGPYRFDHWKKGHSITLRKFASYRQAKQVTLEQVIFRFVCDPAEQAAAVLADEIDMLFNIATQNVQQFQANNRYQVVIGASNGKGMLAMNHRRKPLDDVRVRRAITHAIDREAFIQRMLDGRGRVIGSHFAPSEPGYVHLAGMYPYDPARARALLKEAGVKTPLTLTLTLPPTPYARSDRSMLVENLSQIGIELKPDLVTWPEWLEGPFKGHFDLTMINHVEPLDYAIYADPLYYFGYDSRAFRELMARHAACENPRERQMLFAQLQRHLAQDAVNAWIFASQITAVARKGLKGWWMNYPIFAHDIAAMRWA</sequence>
<gene>
    <name evidence="4" type="ORF">SAMN02982919_03147</name>
</gene>
<keyword evidence="2" id="KW-0732">Signal</keyword>
<evidence type="ECO:0000313" key="5">
    <source>
        <dbReference type="Proteomes" id="UP000199766"/>
    </source>
</evidence>
<evidence type="ECO:0000313" key="4">
    <source>
        <dbReference type="EMBL" id="SER85004.1"/>
    </source>
</evidence>
<dbReference type="Gene3D" id="3.40.190.10">
    <property type="entry name" value="Periplasmic binding protein-like II"/>
    <property type="match status" value="1"/>
</dbReference>
<accession>A0A1H9SJ78</accession>
<feature type="domain" description="Solute-binding protein family 5" evidence="3">
    <location>
        <begin position="81"/>
        <end position="411"/>
    </location>
</feature>
<proteinExistence type="inferred from homology"/>
<reference evidence="4 5" key="1">
    <citation type="submission" date="2016-10" db="EMBL/GenBank/DDBJ databases">
        <authorList>
            <person name="de Groot N.N."/>
        </authorList>
    </citation>
    <scope>NUCLEOTIDE SEQUENCE [LARGE SCALE GENOMIC DNA]</scope>
    <source>
        <strain evidence="4 5">ATCC 35958</strain>
    </source>
</reference>
<evidence type="ECO:0000256" key="2">
    <source>
        <dbReference type="ARBA" id="ARBA00022729"/>
    </source>
</evidence>
<dbReference type="CDD" id="cd08494">
    <property type="entry name" value="PBP2_NikA_DppA_OppA_like_6"/>
    <property type="match status" value="1"/>
</dbReference>
<dbReference type="GO" id="GO:0030288">
    <property type="term" value="C:outer membrane-bounded periplasmic space"/>
    <property type="evidence" value="ECO:0007669"/>
    <property type="project" value="UniProtKB-ARBA"/>
</dbReference>